<reference evidence="2 3" key="1">
    <citation type="journal article" date="2017" name="Mycologia">
        <title>Bifiguratus adelaidae, gen. et sp. nov., a new member of Mucoromycotina in endophytic and soil-dwelling habitats.</title>
        <authorList>
            <person name="Torres-Cruz T.J."/>
            <person name="Billingsley Tobias T.L."/>
            <person name="Almatruk M."/>
            <person name="Hesse C."/>
            <person name="Kuske C.R."/>
            <person name="Desiro A."/>
            <person name="Benucci G.M."/>
            <person name="Bonito G."/>
            <person name="Stajich J.E."/>
            <person name="Dunlap C."/>
            <person name="Arnold A.E."/>
            <person name="Porras-Alfaro A."/>
        </authorList>
    </citation>
    <scope>NUCLEOTIDE SEQUENCE [LARGE SCALE GENOMIC DNA]</scope>
    <source>
        <strain evidence="2 3">AZ0501</strain>
    </source>
</reference>
<name>A0A261Y1S2_9FUNG</name>
<protein>
    <recommendedName>
        <fullName evidence="4">F-box domain-containing protein</fullName>
    </recommendedName>
</protein>
<feature type="compositionally biased region" description="Low complexity" evidence="1">
    <location>
        <begin position="96"/>
        <end position="108"/>
    </location>
</feature>
<proteinExistence type="predicted"/>
<feature type="region of interest" description="Disordered" evidence="1">
    <location>
        <begin position="1"/>
        <end position="62"/>
    </location>
</feature>
<dbReference type="EMBL" id="MVBO01000036">
    <property type="protein sequence ID" value="OZJ04541.1"/>
    <property type="molecule type" value="Genomic_DNA"/>
</dbReference>
<dbReference type="OrthoDB" id="2365859at2759"/>
<keyword evidence="3" id="KW-1185">Reference proteome</keyword>
<comment type="caution">
    <text evidence="2">The sequence shown here is derived from an EMBL/GenBank/DDBJ whole genome shotgun (WGS) entry which is preliminary data.</text>
</comment>
<organism evidence="2 3">
    <name type="scientific">Bifiguratus adelaidae</name>
    <dbReference type="NCBI Taxonomy" id="1938954"/>
    <lineage>
        <taxon>Eukaryota</taxon>
        <taxon>Fungi</taxon>
        <taxon>Fungi incertae sedis</taxon>
        <taxon>Mucoromycota</taxon>
        <taxon>Mucoromycotina</taxon>
        <taxon>Endogonomycetes</taxon>
        <taxon>Endogonales</taxon>
        <taxon>Endogonales incertae sedis</taxon>
        <taxon>Bifiguratus</taxon>
    </lineage>
</organism>
<evidence type="ECO:0000256" key="1">
    <source>
        <dbReference type="SAM" id="MobiDB-lite"/>
    </source>
</evidence>
<feature type="region of interest" description="Disordered" evidence="1">
    <location>
        <begin position="619"/>
        <end position="687"/>
    </location>
</feature>
<evidence type="ECO:0000313" key="3">
    <source>
        <dbReference type="Proteomes" id="UP000242875"/>
    </source>
</evidence>
<feature type="region of interest" description="Disordered" evidence="1">
    <location>
        <begin position="385"/>
        <end position="407"/>
    </location>
</feature>
<evidence type="ECO:0000313" key="2">
    <source>
        <dbReference type="EMBL" id="OZJ04541.1"/>
    </source>
</evidence>
<feature type="region of interest" description="Disordered" evidence="1">
    <location>
        <begin position="77"/>
        <end position="108"/>
    </location>
</feature>
<dbReference type="Proteomes" id="UP000242875">
    <property type="component" value="Unassembled WGS sequence"/>
</dbReference>
<feature type="region of interest" description="Disordered" evidence="1">
    <location>
        <begin position="726"/>
        <end position="766"/>
    </location>
</feature>
<accession>A0A261Y1S2</accession>
<dbReference type="AlphaFoldDB" id="A0A261Y1S2"/>
<gene>
    <name evidence="2" type="ORF">BZG36_02719</name>
</gene>
<feature type="compositionally biased region" description="Basic and acidic residues" evidence="1">
    <location>
        <begin position="17"/>
        <end position="31"/>
    </location>
</feature>
<feature type="compositionally biased region" description="Polar residues" evidence="1">
    <location>
        <begin position="648"/>
        <end position="666"/>
    </location>
</feature>
<feature type="compositionally biased region" description="Acidic residues" evidence="1">
    <location>
        <begin position="750"/>
        <end position="766"/>
    </location>
</feature>
<evidence type="ECO:0008006" key="4">
    <source>
        <dbReference type="Google" id="ProtNLM"/>
    </source>
</evidence>
<sequence length="788" mass="89552">MEPPGQRAHAPPISLKRGRDGLRLRSKDLAHVARNAIARRDMKKRSRRPGSREGPQQRKRICSYQLYDQQQRIAAQEADVAMTDTSENSLHDHLPSSTGTSCSSNASATSVDTIKRTGISSGTSLSSYSSDIEASVTKGVEIQGSQVVVPLTDNSPISRLPKLIRIKIFSYVDQPERLLATSKSWYAISKLSLTKGLWLSNRYPVDRVFYDGLRHPFFNVTIAKTLCAIDGRVLDHKRFLLKAIRTLSKVRYAHNPARLALRRFLVEIAKHYFVIDVDDINSPSTQRFPRQNSDNSPPTIPYRTLRRRYRLTPLFPRDNLAKLLDEIPHMVSRKHEKHPPKEFLNELQTCLYLLSNPPALPALYRSTRSARASAIDAYSLQKISPGSSGGGTSSKAKPGNNPAPISAHLQTPQYISLQQERALLALPTRPRTTCKSHLYTDLYFIHLALQSHDPAVYRIVLDSLSSGLTKAEKCMLMDLYSLETEADEELLKALIRDYGFPLQYGDCLERPIHQIAWHNMRQRLSFFLSLDFKPSLIRPRGNSYSVLSDLLLNSPTSLENILTLLSAGLPIERSTMRVIVQYRLFDGVLLGWMLKHWKSINSKCEWEVVIDMMVGFSSPSTPPLTESSHDEDEHGQKRKRDRRPWSESDGSPKNMSNSTPSPSLLTQPEHPDGYIPPQPTLRSLHPSFGGGRGMLDWHHKEDRLVWLRNRPVRGLSEREWEELMDIEEQGLNNENKDPPPPSPAKHRDADDDEEEVFDVDDEDDDEAWYEKHKETTQMNCMYMDVANT</sequence>